<feature type="compositionally biased region" description="Basic and acidic residues" evidence="1">
    <location>
        <begin position="42"/>
        <end position="72"/>
    </location>
</feature>
<feature type="region of interest" description="Disordered" evidence="1">
    <location>
        <begin position="42"/>
        <end position="101"/>
    </location>
</feature>
<dbReference type="InterPro" id="IPR010897">
    <property type="entry name" value="Spore_II_P"/>
</dbReference>
<gene>
    <name evidence="3" type="ORF">SAMN04515677_104137</name>
</gene>
<name>A0A1G9NZY6_9FIRM</name>
<accession>A0A1G9NZY6</accession>
<protein>
    <submittedName>
        <fullName evidence="3">Stage II sporulation protein P</fullName>
    </submittedName>
</protein>
<feature type="compositionally biased region" description="Basic and acidic residues" evidence="1">
    <location>
        <begin position="81"/>
        <end position="92"/>
    </location>
</feature>
<feature type="signal peptide" evidence="2">
    <location>
        <begin position="1"/>
        <end position="25"/>
    </location>
</feature>
<evidence type="ECO:0000256" key="2">
    <source>
        <dbReference type="SAM" id="SignalP"/>
    </source>
</evidence>
<dbReference type="STRING" id="1121325.SAMN04515677_104137"/>
<keyword evidence="2" id="KW-0732">Signal</keyword>
<dbReference type="Proteomes" id="UP000199068">
    <property type="component" value="Unassembled WGS sequence"/>
</dbReference>
<evidence type="ECO:0000313" key="3">
    <source>
        <dbReference type="EMBL" id="SDL91567.1"/>
    </source>
</evidence>
<sequence>MLKKRIKTLVVSCVLVCILPITSIAMDKDEFLKFLVNSSYPESKEENQVKENKENTNTQKNEKDYMKFHVGEENIPTINNEKSKEESTDNKNNENSSVVANSSKYINDVRVSKDQPRILLYHTHTGETYSNSPGGNYHSQDKPNSVLEIGTMLTDELTKRGWGVVHSSKYHDYPSFNGAYMSSRQTLDALMPKYPSVDIAIDLHRDGRTLTGDEAQKMGLTLDQLKNKEHSRATTTYKGESVAKFLFVVGMRNENVSHVQELANDITSYAMKKYPELVLPVVKKPYGKFNQSVAPNHLLIEVGSNGTTIQEAQASVKYIADVLDGYFKTK</sequence>
<proteinExistence type="predicted"/>
<dbReference type="NCBIfam" id="TIGR02867">
    <property type="entry name" value="spore_II_P"/>
    <property type="match status" value="1"/>
</dbReference>
<dbReference type="Pfam" id="PF07454">
    <property type="entry name" value="SpoIIP"/>
    <property type="match status" value="1"/>
</dbReference>
<evidence type="ECO:0000313" key="4">
    <source>
        <dbReference type="Proteomes" id="UP000199068"/>
    </source>
</evidence>
<keyword evidence="4" id="KW-1185">Reference proteome</keyword>
<dbReference type="RefSeq" id="WP_092725472.1">
    <property type="nucleotide sequence ID" value="NZ_FNGW01000004.1"/>
</dbReference>
<dbReference type="AlphaFoldDB" id="A0A1G9NZY6"/>
<evidence type="ECO:0000256" key="1">
    <source>
        <dbReference type="SAM" id="MobiDB-lite"/>
    </source>
</evidence>
<feature type="chain" id="PRO_5038509063" evidence="2">
    <location>
        <begin position="26"/>
        <end position="330"/>
    </location>
</feature>
<organism evidence="3 4">
    <name type="scientific">Romboutsia lituseburensis DSM 797</name>
    <dbReference type="NCBI Taxonomy" id="1121325"/>
    <lineage>
        <taxon>Bacteria</taxon>
        <taxon>Bacillati</taxon>
        <taxon>Bacillota</taxon>
        <taxon>Clostridia</taxon>
        <taxon>Peptostreptococcales</taxon>
        <taxon>Peptostreptococcaceae</taxon>
        <taxon>Romboutsia</taxon>
    </lineage>
</organism>
<dbReference type="EMBL" id="FNGW01000004">
    <property type="protein sequence ID" value="SDL91567.1"/>
    <property type="molecule type" value="Genomic_DNA"/>
</dbReference>
<reference evidence="3 4" key="1">
    <citation type="submission" date="2016-10" db="EMBL/GenBank/DDBJ databases">
        <authorList>
            <person name="de Groot N.N."/>
        </authorList>
    </citation>
    <scope>NUCLEOTIDE SEQUENCE [LARGE SCALE GENOMIC DNA]</scope>
    <source>
        <strain evidence="3 4">DSM 797</strain>
    </source>
</reference>